<dbReference type="NCBIfam" id="TIGR01635">
    <property type="entry name" value="tail_comp_S"/>
    <property type="match status" value="1"/>
</dbReference>
<reference evidence="2 3" key="1">
    <citation type="submission" date="2018-05" db="EMBL/GenBank/DDBJ databases">
        <title>Genome sequences of two Antarctic strains of Pseudomonas prosekii: insights into adaptation to extreme conditions.</title>
        <authorList>
            <person name="Snopkova K."/>
            <person name="Dufkova K."/>
            <person name="Cejkova D."/>
            <person name="Sedlacek I."/>
            <person name="Smajs D."/>
        </authorList>
    </citation>
    <scope>NUCLEOTIDE SEQUENCE [LARGE SCALE GENOMIC DNA]</scope>
    <source>
        <strain evidence="2 3">P2673</strain>
    </source>
</reference>
<dbReference type="RefSeq" id="WP_109520490.1">
    <property type="nucleotide sequence ID" value="NZ_QFAW01000007.1"/>
</dbReference>
<evidence type="ECO:0000256" key="1">
    <source>
        <dbReference type="SAM" id="MobiDB-lite"/>
    </source>
</evidence>
<organism evidence="2 3">
    <name type="scientific">Pseudomonas prosekii</name>
    <dbReference type="NCBI Taxonomy" id="1148509"/>
    <lineage>
        <taxon>Bacteria</taxon>
        <taxon>Pseudomonadati</taxon>
        <taxon>Pseudomonadota</taxon>
        <taxon>Gammaproteobacteria</taxon>
        <taxon>Pseudomonadales</taxon>
        <taxon>Pseudomonadaceae</taxon>
        <taxon>Pseudomonas</taxon>
    </lineage>
</organism>
<evidence type="ECO:0000313" key="3">
    <source>
        <dbReference type="Proteomes" id="UP000245056"/>
    </source>
</evidence>
<feature type="region of interest" description="Disordered" evidence="1">
    <location>
        <begin position="33"/>
        <end position="57"/>
    </location>
</feature>
<dbReference type="OrthoDB" id="6402405at2"/>
<dbReference type="EMBL" id="QFAW01000007">
    <property type="protein sequence ID" value="PWE46674.1"/>
    <property type="molecule type" value="Genomic_DNA"/>
</dbReference>
<sequence length="154" mass="17471">MTDRLTALEDWAAGLLEQLEPAARRRLARGLGKTLRHSQQQRIRSQRNGDGTQYIPRKPRNLRAKAGRVKRKTRMFKRLQTARFLKLRTDSDGVTVGYSGRAAGIGRVHQFGLKAQAEKGAPFLKYSAREILSFTAKDLDEIRTALLAQLNRSR</sequence>
<gene>
    <name evidence="2" type="ORF">C9I49_06975</name>
</gene>
<dbReference type="Pfam" id="PF05069">
    <property type="entry name" value="Phage_tail_S"/>
    <property type="match status" value="1"/>
</dbReference>
<accession>A0A2U2DBE6</accession>
<comment type="caution">
    <text evidence="2">The sequence shown here is derived from an EMBL/GenBank/DDBJ whole genome shotgun (WGS) entry which is preliminary data.</text>
</comment>
<dbReference type="AlphaFoldDB" id="A0A2U2DBE6"/>
<protein>
    <submittedName>
        <fullName evidence="2">Phage virion morphogenesis protein</fullName>
    </submittedName>
</protein>
<evidence type="ECO:0000313" key="2">
    <source>
        <dbReference type="EMBL" id="PWE46674.1"/>
    </source>
</evidence>
<name>A0A2U2DBE6_9PSED</name>
<proteinExistence type="predicted"/>
<dbReference type="Proteomes" id="UP000245056">
    <property type="component" value="Unassembled WGS sequence"/>
</dbReference>
<dbReference type="InterPro" id="IPR006522">
    <property type="entry name" value="Phage_virion_morphogenesis"/>
</dbReference>
<feature type="compositionally biased region" description="Low complexity" evidence="1">
    <location>
        <begin position="33"/>
        <end position="43"/>
    </location>
</feature>